<dbReference type="EMBL" id="JABBJJ010000059">
    <property type="protein sequence ID" value="NMO16193.1"/>
    <property type="molecule type" value="Genomic_DNA"/>
</dbReference>
<dbReference type="GO" id="GO:0005829">
    <property type="term" value="C:cytosol"/>
    <property type="evidence" value="ECO:0007669"/>
    <property type="project" value="TreeGrafter"/>
</dbReference>
<dbReference type="Pfam" id="PF00668">
    <property type="entry name" value="Condensation"/>
    <property type="match status" value="8"/>
</dbReference>
<dbReference type="InterPro" id="IPR023213">
    <property type="entry name" value="CAT-like_dom_sf"/>
</dbReference>
<sequence length="7543" mass="825663">MQSSLKDRLAALSPEQRKQLAQLLKQQGSAASNTLFPLSENQWGLWFLYQLAPESAAYNVALPIRVHAPVDLKAMERTLQRLAARHAVLRTTYETTAEGPRQRVNERQGVALEHHDVAGVTDARLFEHMRRSYLRPFDLQHGPVARLDIFSVAPDDHVLLLVIHHIATDLWSMALLLEELQQLYREETGGEAARLAPLPVDYAGYVRQQQEMLAGARGQKMEQYWLKELQGGPQPLELPADHPRPPVWTFRGAVHELSFGPELSANLRALARTEGKTLFAVMLAAWQTLLHRYSGRTDIMVGTPMSGRTQADHQRLSGYLVNFVVMRGDLEGDPTFRELTERLYAKVLGALEHQDFPFHRLSEKLGMKPDSSRPQFIEAGISVDAMLRLPGLGAGSSLPGEPVPFFAQQDGQLDVHLHLVDTGYDMMGALRYAADLFTPETAARMVAHLRRLLEGIVRAPGARLSELPLMGEDERRRLLVEWNASAVELPPEPLAHRVFDQQVERTPDAVALIAGAVSLTYRELQRRGRELGARLRSLGVGTADCVALCVERGSADLVVAMLATLEAGGAFLPMDPAHPPERLKYYLEDSGAKVLLTHRELAERMPGHGARVVCLDVEPERPTATRVSPPLSPDDLAYVIYTSGSTGRPKGTLLHHRGLVNTALAAARSLRLAPGERALQLASPAFDACVWEVFSVLLSGATLVLAPREQLLPGDELQSLLSTQHITTLTSTPTVLSRLQPEALPALRTVASAGEALPPALARRWGEGRLMLNAYGPTETTVCASVTSGPVDPERITIGRPFANTRLYVLDANLKPLPVGIPGELYIGGVGVALGYLHRPELTAERFIPDPFSTEPRARMYRTGDRARWLPDGELEYLGRLDFQVKLRGLRIELGEIEAALLAQPGIHEAVVLVRDDVTGDSRLVAYVVPKSASSDLDSAPLRAALKQRLPEYMVPSAFVVLETLPLSPTGKLDRKALPAPEAPQPVAADPSEAPRNPVEQLLADAFAEVLNLPRVGVNDDFFALGGHSLLATRVVSRIRSSLGITLSLRGLFEAPTVALLARHLQATATKSQAPALIRVSRDGALPLSFAQQRLWFVDQLIPGDAAYNIPAALWLSGPLDVESLRRAFEEIVRRHEVLRTTFAVSRGEPTQVIHPPSRFELPVLELSTESTEASRAEALRLCQEDARQPFSLSTGPLLRASLLKLGCEEHVLRINMQHSVSDGWSVGVLVRELATLYGAFQSGRPSSLPELPVQYADYAVWQRDWLQGEVLDTQLAWWKEQLQGITPLELPTDFARPAVRRQRGGMVGVAFPKALTDDLNTLARQEGATLFMVLAAGFQVLLARYSGQRDVTIGTPIAGRASQELESLLGVFVNTLVLRARMEDRPTFRALLSRVKDMTLGAFAHQDVPFEKLVEELEPTRDLSRQPLFQVMFALQNAPMGDPALPGLSVRLQEIDNGTSKFDFTLSLTETARGLGGYLNYDADLFEAATMERLVSHYQRLLEGICRAPQQRVDALELMTDAELRETLVDWNATRTAFPRETCVHSLFEAQVERTPDAVAIVAGDVTVTYAELERRANQLARRLVGMGVRPEVRVGVCLERSVDLVVAMLAILKAGGAYVPLDPAHPTERLAYMLADSGVPFLLTHGTLGDGLDAPGILPLNLDTERPMLDAMAHHPVRASVTPEGLAYIIYTSGSTGRPKGVAVHHRAIVRLVMDTDYVRLTPEDRVAQLSNTSFDAATFEVWGALLSGARLVLVPRDTSLVPADLAKAVRDSGITTLFVTTALFNRMAREYPAGFGTAKHVLFGGEASDPEAVRRLLDAGPPRRLLHVYGPTETTTFATWHRVESVDAGARSIPIGRPIANTTGYVLDRELRPVPRGVVGELYLGGDGVARGYHERPELTAEKFIPDPFSTVLGARLYRTGDLVRLRSSGAIEFIGRVDHQVKLRGFRIELGEIETALQAHPAVTEAVVLVREEHGDRKLVAYLVAEAGQSPTPAALREHLARTLPEYMLPAAFVTLPAWPLNANGKVDRKALPAPTGEHAAIAVTAGDAPATPVQQLVADAFAQVLGLPAVGLGDDFFTLGGHSLLATRVVSRIRASLGCELPLRLLFEASTPGRLAERIEALGLTGTRLPPLVPASREQPLPLSFAQQRLWVVDQLMPGDASYNMPVALWLTGALDVESLRRAFEALVHRHEVLRTTFAAGPDGQPVQVIHPSARFELSRDDLTSLPDTEARAEVQRRALEDARKPFSLSEGPLLRTALLKLGDTEHVLLLNTHHSISDGWSVGVLVRELATLYVAFHAGQPSPLSELPVQYADYAVWQRGWLQGEVLDTQLGWWRQQLAGLEPLELPTDFPRPAVRRQRGATVAARFSRPVADGLKSLARQEGATLFMVLVAGFQVLLSRYSGQKDLAVGTPIAGRRAQELESLLGMFINTLVLRTRLAGNPTFRELLARVKDSTLGAYAHQDIPFEKLVDVLEPTRDLSRQPLFQVMFALQNAPASAPELPEVSVRLQEIDNGTSKFDLTVSLQETEDGLEGTFNYDADLFEAATVERMVAHFGRLLEGVVASADHRLADLPLLSDAERRQLVSDWNATAVDYPRDASLSCLFERQARLTPDAVAVVAGAESLTYGELERRANQLAWLLREHGVHEETPVCFCMKRGLDLIVAHLAILKAGGFYVPLDASYPAARLDSMLEDVRAPLLLTQLELEPTFAGRFETTLCLDALPARATSLPATPPPVATHGGSTAYVMFTSGSTGRPKGVLVPHRGVARLMLGSTFIRFGPDERLMLAAPVTFDASTLELWGALLHGARLFLAPPHSLSLEELASLCDQHSLTTLWLTAALFEQMALHQPEALARVSQVLAGGDVLPLPRVREHLARLPDGAVFVNGYGPTENTTFTTCHRMTRESHVGAAVPLGRPIANTRVYILDDALNPVPPGVPGELFCAGEGLAHGYLNRPELTAEKFIPDPFSTEPGARMYRTGDRARWLADGTVDFLGRADFQVKVRGFRIEPGEVEATLRMHEGVREAVVMAREDSPGGKRLVAYVVPVSPSSVDAEALRVFLKQKLPEYMVPAAFVLLDVLPLSPNGKVDRKALPAPDAAQATRGEYTAPRDEVEQKLADIWAAVLRVPRVGIHDNFFALGGDSILSLLVVSRSRQAGFPLTARHLFQHQTVAELAVAARSASALASIDQGPVTGPVPLTPVQRYFLQHEQAHPHHFNQSLLLTAHQPLQLEVLAQALRALLAHHDALRLHFRREEDGTWVQDNAGVDEAPLRLEHHDLSALPHEEQLTTLEAHATRLQASFDLGQPPLLCAALFNLGSTQRLLLCVHHIVVDAVSWRVLLEDLQTTYQQLVQGKQPSLPPKTTSFQTWANKLQQYAHSNALKKEAQVWLRQAATPPTPLPIDSIGPNTFGSARTVPLTLDTEETRALLREVPTAWRGNLQDVLLTALAQALSDWTGQQDVWVNLEGHGREDSLVEGADLSRSVGWFTALYPVHLSMPRGGTAGDAMRSVREALRHIPHHGVGFSILKYLGPDEVSAPLRALPVPQVAFNYLGQLDASSDANAILSLANEPSGAQFAAEALRMHPLEINGSVLDGRLSLLFIYSENLHARTTIETLAQCFLKRLRTLIATHLSDDAKRRGTADFPLASLTQPALESLLQQQGPGVEDLYPLSPLQQGLLFHTVLSPESGVYFEQLAWTVSGSLSVEHFRQAWQALVDRTPILRTSFAWSDLESPLQVVHAHAELPWEQLDWRTLPASEQKARFARLLVEDRARGFDLRKAPLMRMTAVRLGEDTWRFLWSHHHLLLDGWSLSPVLQDVFVLFDAMASGREPRLPSRPPYRDYIAWLQRRDTEADDAFWRAELQGFTAPTPLPADTHATPPEGQHAAQHMLEVALTVEQSDTLQAFARQHQLTLSTLMMAAWGFVLGRHSGEQDVVFGNTVAGRPPELPGAEAMVGLLINTLPVRIPLPDASTPVKTWLQGLQARYQQSRNHEHTPLVHIQSLAPVPRGTPLFESLLVFENYPIDDSLTQRTSAMAVRDVEGVERTNYPITATILPGQKLRLRLTFEEPRFGRDTMRRVLDHWRLALLSLAAPETRSLADVTMMDAEERHRVVVEWNATDAALPSDLCVHHVFHQQVEHTPDAPALVAGDVSLSFRQLQRRARQLAHRLLSLGVGPEGRVALCLERGSPDLVVAMLAALEAGGAFLPLDPAHPPERLKYYLEDSAARVLLTHRSLVERLPEHGARVLCLDEESLSELPDTAPAVAVTPESLAYVIYTSGSTGRPKGTLLHHHGLVNTALAIIQGLSIRPGQRALQLASPAFDASVWEVFSSLLSGATLVLAPREQLLPGEPLQATLARQRIEVLLATPTALSTLQPEALPELRMVASGGEACSPALARSWVKGRTFVNAYGPTEITIVATMTRGSMDPERLSIGRAIPNARLYVLDSALQPQPIGVPGELYIGGVGVARGYLDRPELTAERFIPDPFSTEPGARLYRSGDRVRWRADGELEYLGRVDFQVKLRGLRIELGEIEAALLDQPGIHEAVVLVREDVPGDKRLVAYVVPKAMGDDAAPELDLAPVRAALKQRLPEYMVPSAFVVLKALPLSPTGKLDKKALPAPDASHQLPQGEYAAPRDEVEQKLADIWAAVLRVPRVGIHDNFFALGGDSILSLLVVSRSRQAGFPLTARHLFQHPTVAELGVAACSASALASIDQGPVTGPVPLTAVQRFFLQHQASHPHHFNQSLLLAAHQPLQLEVLAQSLRALLAHHDALRLRFRREEDGSWVQDNAGVDEAPLRLEHHDLSALSESEQRQVLEAHATRLQASFDLGQPPLLCAALFNLGSTQRLLICVHHIVVDAVSWRVLLEDLQTTYQQLLQGKQPSLPPKTTSFQTWANKLQRYAHSDAMRKEAQVWLRHAATPPMPLPIDSIGPNTFGSARTVSLTLDAEETRALLREVPTAWRGNLQDVLLTALAQALSDWTGQQDVWVDLEGHGREDSLVEGVDLSRTVGWLTSIYPVHLSMPRGGTAGDAMRSVREALRHIPHHGVGFGILKYLGPDEVGAPLRALPVPQVAFNYLGQLDASSDTSALLSFANEPAGAEVPAEALRMHPLEVGGSILGGRMQLTFAYSENLHARTTIEALAQGFLKHLRALITTHLSDDAKRRGTADFPLASLTQSALDTVFEQSGADIEDLYPLSPLQQGLLFHTLLSPESGAYFEQLAWTASGSVDVTHFRRAWQALIDRTPILRTGFAWAGLESPLQVVHAHAELPWTQLDWRALSPSEQKARFAELQAEDRRRGFDLRRPPLMRMTAVRLGENTWRFLWSHHHLLLDGWSLSPVLQDVFTLFDAFASGREPRLPSRPPYRDYIAWLQQRDTETDDAFWRATLQGFTAPTPLPADTHATPPPGVQARQHTLELPLTREQSAALQAFARQHQLTLSTLTMAAWGFVLARHGGEQDVVFGNTVAGRPPELPGAEAMVGLLINTVPVRIRVPEASTPVATWLEGLREQQQQTRHHEHTPLVHVQTLAPVPRGTALFESLLVFENYPIDESMEQRTSAMSLQDVEGGDHTHYPLTATVLPGRVTKLRLTYEEPRFQRESLQRVLEQWSRVLLSLVAPGTRTLADVSMMDAAERQRVLVDWNATDLDFPLDASLASLFEQQAARTPDAIAVISGEESLTYAKLSWHATRLAGVLGSLGVREETPVGVCLERGLELVVALLAILKAGGHYVPLDPAYPRQRLGFILEDSGARLLLTRASLASVLPEHSARVLCVDSDEVTSSAAVPSMPLPVVSSHQLAYLIYTSGSTGRPKAVAIEHRNAVAFLAWARTVFPPEVLTGTLAATSINFDLSIFELFLPLTTGGTVVMAENALALPSLPAANRVTLVNTVPSVMAELLRAGPLPESVRVVNLAGEPLPTSLVRQLYARPHIQKVYDLYGPSETTTYSTFALREADAPATIGRPIGNTQLYVLDDQQQPVPVGVPGELFIGGAGVARGYLGRPELTAERFVHNPFSTAHGGRMYRTGDRVRWKADGTLEYLGRVDFQVKIRGFRVEPGEVEIVLCTHEGVREAVVMAREDSPGDKRLVGYVVLKASGTEATLPAAIRAYLQQKLPEHMVPSAIVVLDALPLSPNGKVDRKALPAPASTGTPSEPGTDTALTPVQQLLADAFAEVLNLPRVGVNDDFFALGGHSLLATRVVSRIRASLGIELPLRALFEASSPGRLAERIEALGLTRGPQLPPLVPASREQPLPLSFAQQRLWVLEQLLPGDVAYNIPVALGLSGSLDVESLRRAFEEVVRRHEVLRTTFATAPEGQPVQVIHPPARFSLPLEDLSALPGTEAHAEVQRRGLDEACRPFSLTAGPLMRASLLKLGDTEHVLLLNMHHIVSDGWSVGVLVRELGALYAAFREGQPSPLPELPVQYADYAVWQRDWLQGEVLDAQLGWWRQQLSGLEPLELPTDFPRPAVRRQRGATVTVKLPRELSESLRAFGRQEGATLFMVLLAGFQALLGRYSGQKDLAVGTPIAGRRTQELEPLLGMFINTLVLRTRLEGAPTFRELLARVKDSTLGAYAHQDIPFEKLVEALEPTRDLSRQPLFQVMFVLQNAPMGESLLPGLSVSQRTLDNGTSKFDLSVALHETADGLEGGFNYDVDLFEARTVERMVAHFQRLLEELVANPGRRISEVGLLGAEERHQVLHAWNATDTEYPRDARIPELFAAQVEHTPRAVALVSGDSRVTYAGLRQKVQRLARRLRTLGVGPDVKVGVSVERSVDMVVAMFAILEAGGAYLPLDPMYPADRLALMLEDSGAPVLLTQSHLTGIFPGYTGQVVCLDAPKESPRRSRARPEEPRLSSDDAAYVIYTSGSTGRPKGVVVPHRTVSNLFAGMDALLGREPGVWLAVTSISFDIHVVELLWTLCRGYQVVLHDEQAAARRGSALPLPELLRRHEVTHLQCTPSFARSLVLAPETVAGLGSLRHLIMGGEAMPGSLARQLRAALPSMTLTNMYGPTETTVWSTLYTVASDDVPAIVSIGRPIANTRLYVLDEHSMPVPVGVPGELYIGGEGVTRGYLNRPELTAERFVHDPFSPTPGARMYRTGDRVRWRTDGTVDFLGRIDFQVKVRGFRIELGEVESALHACPGVADTVVVVREDDPGDKRLVAYLSASAPESAPDAAALRSALKARLPEYMVPSAFVVMDALPLTPNGKVNRRALPAPKQAGSGVAHVAPRDSLELALARLFEEVLGVTPVGIHDDFFTLGGHSLLAVRLMGLLRERTGRTLPLAALFQASTVEQLAVLARSEPTPWTPLVPIQTGGDLPPFFCVHPVGGGVLAYAGLARHLGPRQPFYGLEAQGLDGTEPPLESILEMAYFYVEAIRTVQPHGPYRLGGWSLGAVIAFEMARALRQRGEEVEVLALIEPSPTAYARGEPLADPSSLAGLFDAEPGQAAGVSAEQRATLERVFTTNLGALHAHALKPQAGALTLLLGADTRGLDEHGLARGWDALADTVEVLTMPGDHHSLLSAPNVERLAEALTALLEQTRKNTTRSRVG</sequence>
<dbReference type="SUPFAM" id="SSF56801">
    <property type="entry name" value="Acetyl-CoA synthetase-like"/>
    <property type="match status" value="6"/>
</dbReference>
<dbReference type="Gene3D" id="3.30.559.10">
    <property type="entry name" value="Chloramphenicol acetyltransferase-like domain"/>
    <property type="match status" value="8"/>
</dbReference>
<dbReference type="PROSITE" id="PS50075">
    <property type="entry name" value="CARRIER"/>
    <property type="match status" value="6"/>
</dbReference>
<feature type="domain" description="Carrier" evidence="7">
    <location>
        <begin position="2053"/>
        <end position="2128"/>
    </location>
</feature>
<dbReference type="PROSITE" id="PS00012">
    <property type="entry name" value="PHOSPHOPANTETHEINE"/>
    <property type="match status" value="3"/>
</dbReference>
<keyword evidence="9" id="KW-1185">Reference proteome</keyword>
<dbReference type="SUPFAM" id="SSF47336">
    <property type="entry name" value="ACP-like"/>
    <property type="match status" value="6"/>
</dbReference>
<dbReference type="InterPro" id="IPR020806">
    <property type="entry name" value="PKS_PP-bd"/>
</dbReference>
<dbReference type="Gene3D" id="3.30.300.30">
    <property type="match status" value="6"/>
</dbReference>
<dbReference type="CDD" id="cd19531">
    <property type="entry name" value="LCL_NRPS-like"/>
    <property type="match status" value="4"/>
</dbReference>
<dbReference type="InterPro" id="IPR010060">
    <property type="entry name" value="NRPS_synth"/>
</dbReference>
<dbReference type="FunFam" id="3.30.559.30:FF:000001">
    <property type="entry name" value="Non-ribosomal peptide synthetase"/>
    <property type="match status" value="1"/>
</dbReference>
<feature type="domain" description="Carrier" evidence="7">
    <location>
        <begin position="994"/>
        <end position="1069"/>
    </location>
</feature>
<evidence type="ECO:0000256" key="5">
    <source>
        <dbReference type="ARBA" id="ARBA00022737"/>
    </source>
</evidence>
<dbReference type="SMART" id="SM00823">
    <property type="entry name" value="PKS_PP"/>
    <property type="match status" value="6"/>
</dbReference>
<dbReference type="InterPro" id="IPR010071">
    <property type="entry name" value="AA_adenyl_dom"/>
</dbReference>
<dbReference type="CDD" id="cd19534">
    <property type="entry name" value="E_NRPS"/>
    <property type="match status" value="2"/>
</dbReference>
<dbReference type="InterPro" id="IPR001242">
    <property type="entry name" value="Condensation_dom"/>
</dbReference>
<dbReference type="Gene3D" id="3.30.559.30">
    <property type="entry name" value="Nonribosomal peptide synthetase, condensation domain"/>
    <property type="match status" value="8"/>
</dbReference>
<dbReference type="SUPFAM" id="SSF53474">
    <property type="entry name" value="alpha/beta-Hydrolases"/>
    <property type="match status" value="1"/>
</dbReference>
<dbReference type="InterPro" id="IPR020845">
    <property type="entry name" value="AMP-binding_CS"/>
</dbReference>
<dbReference type="NCBIfam" id="TIGR01733">
    <property type="entry name" value="AA-adenyl-dom"/>
    <property type="match status" value="6"/>
</dbReference>
<evidence type="ECO:0000256" key="1">
    <source>
        <dbReference type="ARBA" id="ARBA00001957"/>
    </source>
</evidence>
<dbReference type="RefSeq" id="WP_169345486.1">
    <property type="nucleotide sequence ID" value="NZ_JABBJJ010000059.1"/>
</dbReference>
<comment type="similarity">
    <text evidence="2">Belongs to the ATP-dependent AMP-binding enzyme family.</text>
</comment>
<feature type="domain" description="Carrier" evidence="7">
    <location>
        <begin position="3113"/>
        <end position="3187"/>
    </location>
</feature>
<evidence type="ECO:0000313" key="9">
    <source>
        <dbReference type="Proteomes" id="UP000518300"/>
    </source>
</evidence>
<evidence type="ECO:0000259" key="7">
    <source>
        <dbReference type="PROSITE" id="PS50075"/>
    </source>
</evidence>
<dbReference type="Pfam" id="PF13193">
    <property type="entry name" value="AMP-binding_C"/>
    <property type="match status" value="6"/>
</dbReference>
<dbReference type="GO" id="GO:0003824">
    <property type="term" value="F:catalytic activity"/>
    <property type="evidence" value="ECO:0007669"/>
    <property type="project" value="InterPro"/>
</dbReference>
<evidence type="ECO:0000256" key="2">
    <source>
        <dbReference type="ARBA" id="ARBA00006432"/>
    </source>
</evidence>
<dbReference type="Gene3D" id="3.40.50.980">
    <property type="match status" value="12"/>
</dbReference>
<dbReference type="InterPro" id="IPR001031">
    <property type="entry name" value="Thioesterase"/>
</dbReference>
<dbReference type="FunFam" id="3.30.300.30:FF:000010">
    <property type="entry name" value="Enterobactin synthetase component F"/>
    <property type="match status" value="6"/>
</dbReference>
<dbReference type="CDD" id="cd19543">
    <property type="entry name" value="DCL_NRPS"/>
    <property type="match status" value="2"/>
</dbReference>
<dbReference type="FunFam" id="1.10.1200.10:FF:000016">
    <property type="entry name" value="Non-ribosomal peptide synthase"/>
    <property type="match status" value="2"/>
</dbReference>
<keyword evidence="4" id="KW-0597">Phosphoprotein</keyword>
<comment type="caution">
    <text evidence="8">The sequence shown here is derived from an EMBL/GenBank/DDBJ whole genome shotgun (WGS) entry which is preliminary data.</text>
</comment>
<feature type="domain" description="Carrier" evidence="7">
    <location>
        <begin position="6156"/>
        <end position="6231"/>
    </location>
</feature>
<dbReference type="PROSITE" id="PS00455">
    <property type="entry name" value="AMP_BINDING"/>
    <property type="match status" value="6"/>
</dbReference>
<evidence type="ECO:0000256" key="6">
    <source>
        <dbReference type="SAM" id="MobiDB-lite"/>
    </source>
</evidence>
<dbReference type="SMART" id="SM00824">
    <property type="entry name" value="PKS_TE"/>
    <property type="match status" value="1"/>
</dbReference>
<dbReference type="NCBIfam" id="NF003417">
    <property type="entry name" value="PRK04813.1"/>
    <property type="match status" value="6"/>
</dbReference>
<gene>
    <name evidence="8" type="ORF">HG543_15235</name>
</gene>
<comment type="cofactor">
    <cofactor evidence="1">
        <name>pantetheine 4'-phosphate</name>
        <dbReference type="ChEBI" id="CHEBI:47942"/>
    </cofactor>
</comment>
<accession>A0A848LG17</accession>
<dbReference type="Gene3D" id="2.30.38.10">
    <property type="entry name" value="Luciferase, Domain 3"/>
    <property type="match status" value="6"/>
</dbReference>
<dbReference type="InterPro" id="IPR006162">
    <property type="entry name" value="Ppantetheine_attach_site"/>
</dbReference>
<dbReference type="GO" id="GO:0043041">
    <property type="term" value="P:amino acid activation for nonribosomal peptide biosynthetic process"/>
    <property type="evidence" value="ECO:0007669"/>
    <property type="project" value="TreeGrafter"/>
</dbReference>
<dbReference type="InterPro" id="IPR020802">
    <property type="entry name" value="TesA-like"/>
</dbReference>
<dbReference type="InterPro" id="IPR029058">
    <property type="entry name" value="AB_hydrolase_fold"/>
</dbReference>
<dbReference type="InterPro" id="IPR045851">
    <property type="entry name" value="AMP-bd_C_sf"/>
</dbReference>
<dbReference type="InterPro" id="IPR025110">
    <property type="entry name" value="AMP-bd_C"/>
</dbReference>
<evidence type="ECO:0000256" key="4">
    <source>
        <dbReference type="ARBA" id="ARBA00022553"/>
    </source>
</evidence>
<keyword evidence="3" id="KW-0596">Phosphopantetheine</keyword>
<dbReference type="FunFam" id="3.40.50.12780:FF:000012">
    <property type="entry name" value="Non-ribosomal peptide synthetase"/>
    <property type="match status" value="6"/>
</dbReference>
<dbReference type="GO" id="GO:0044550">
    <property type="term" value="P:secondary metabolite biosynthetic process"/>
    <property type="evidence" value="ECO:0007669"/>
    <property type="project" value="UniProtKB-ARBA"/>
</dbReference>
<dbReference type="FunFam" id="2.30.38.10:FF:000001">
    <property type="entry name" value="Non-ribosomal peptide synthetase PvdI"/>
    <property type="match status" value="6"/>
</dbReference>
<feature type="compositionally biased region" description="Polar residues" evidence="6">
    <location>
        <begin position="6145"/>
        <end position="6154"/>
    </location>
</feature>
<dbReference type="Pfam" id="PF00501">
    <property type="entry name" value="AMP-binding"/>
    <property type="match status" value="6"/>
</dbReference>
<dbReference type="FunFam" id="3.40.50.980:FF:000001">
    <property type="entry name" value="Non-ribosomal peptide synthetase"/>
    <property type="match status" value="6"/>
</dbReference>
<dbReference type="FunFam" id="3.30.559.10:FF:000012">
    <property type="entry name" value="Non-ribosomal peptide synthetase"/>
    <property type="match status" value="3"/>
</dbReference>
<name>A0A848LG17_9BACT</name>
<dbReference type="PANTHER" id="PTHR45527">
    <property type="entry name" value="NONRIBOSOMAL PEPTIDE SYNTHETASE"/>
    <property type="match status" value="1"/>
</dbReference>
<dbReference type="InterPro" id="IPR036736">
    <property type="entry name" value="ACP-like_sf"/>
</dbReference>
<dbReference type="Gene3D" id="1.10.1200.10">
    <property type="entry name" value="ACP-like"/>
    <property type="match status" value="6"/>
</dbReference>
<feature type="region of interest" description="Disordered" evidence="6">
    <location>
        <begin position="973"/>
        <end position="995"/>
    </location>
</feature>
<evidence type="ECO:0000256" key="3">
    <source>
        <dbReference type="ARBA" id="ARBA00022450"/>
    </source>
</evidence>
<evidence type="ECO:0000313" key="8">
    <source>
        <dbReference type="EMBL" id="NMO16193.1"/>
    </source>
</evidence>
<dbReference type="Proteomes" id="UP000518300">
    <property type="component" value="Unassembled WGS sequence"/>
</dbReference>
<dbReference type="InterPro" id="IPR000873">
    <property type="entry name" value="AMP-dep_synth/lig_dom"/>
</dbReference>
<organism evidence="8 9">
    <name type="scientific">Pyxidicoccus fallax</name>
    <dbReference type="NCBI Taxonomy" id="394095"/>
    <lineage>
        <taxon>Bacteria</taxon>
        <taxon>Pseudomonadati</taxon>
        <taxon>Myxococcota</taxon>
        <taxon>Myxococcia</taxon>
        <taxon>Myxococcales</taxon>
        <taxon>Cystobacterineae</taxon>
        <taxon>Myxococcaceae</taxon>
        <taxon>Pyxidicoccus</taxon>
    </lineage>
</organism>
<dbReference type="Gene3D" id="3.40.50.1820">
    <property type="entry name" value="alpha/beta hydrolase"/>
    <property type="match status" value="1"/>
</dbReference>
<feature type="domain" description="Carrier" evidence="7">
    <location>
        <begin position="4636"/>
        <end position="4710"/>
    </location>
</feature>
<dbReference type="CDD" id="cd12115">
    <property type="entry name" value="A_NRPS_Sfm_like"/>
    <property type="match status" value="1"/>
</dbReference>
<dbReference type="GO" id="GO:0031177">
    <property type="term" value="F:phosphopantetheine binding"/>
    <property type="evidence" value="ECO:0007669"/>
    <property type="project" value="InterPro"/>
</dbReference>
<dbReference type="GO" id="GO:0072330">
    <property type="term" value="P:monocarboxylic acid biosynthetic process"/>
    <property type="evidence" value="ECO:0007669"/>
    <property type="project" value="UniProtKB-ARBA"/>
</dbReference>
<feature type="region of interest" description="Disordered" evidence="6">
    <location>
        <begin position="6135"/>
        <end position="6154"/>
    </location>
</feature>
<dbReference type="SUPFAM" id="SSF52777">
    <property type="entry name" value="CoA-dependent acyltransferases"/>
    <property type="match status" value="16"/>
</dbReference>
<feature type="domain" description="Carrier" evidence="7">
    <location>
        <begin position="7221"/>
        <end position="7296"/>
    </location>
</feature>
<reference evidence="8 9" key="1">
    <citation type="submission" date="2020-04" db="EMBL/GenBank/DDBJ databases">
        <title>Draft genome of Pyxidicoccus fallax type strain.</title>
        <authorList>
            <person name="Whitworth D.E."/>
        </authorList>
    </citation>
    <scope>NUCLEOTIDE SEQUENCE [LARGE SCALE GENOMIC DNA]</scope>
    <source>
        <strain evidence="8 9">DSM 14698</strain>
    </source>
</reference>
<dbReference type="NCBIfam" id="TIGR01720">
    <property type="entry name" value="NRPS-para261"/>
    <property type="match status" value="2"/>
</dbReference>
<protein>
    <submittedName>
        <fullName evidence="8">Non-ribosomal peptide synthase/polyketide synthase</fullName>
    </submittedName>
</protein>
<dbReference type="NCBIfam" id="NF004282">
    <property type="entry name" value="PRK05691.1"/>
    <property type="match status" value="5"/>
</dbReference>
<dbReference type="InterPro" id="IPR009081">
    <property type="entry name" value="PP-bd_ACP"/>
</dbReference>
<dbReference type="Pfam" id="PF00550">
    <property type="entry name" value="PP-binding"/>
    <property type="match status" value="6"/>
</dbReference>
<dbReference type="PANTHER" id="PTHR45527:SF1">
    <property type="entry name" value="FATTY ACID SYNTHASE"/>
    <property type="match status" value="1"/>
</dbReference>
<dbReference type="CDD" id="cd12117">
    <property type="entry name" value="A_NRPS_Srf_like"/>
    <property type="match status" value="2"/>
</dbReference>
<dbReference type="CDD" id="cd05930">
    <property type="entry name" value="A_NRPS"/>
    <property type="match status" value="3"/>
</dbReference>
<proteinExistence type="inferred from homology"/>
<dbReference type="Pfam" id="PF00975">
    <property type="entry name" value="Thioesterase"/>
    <property type="match status" value="1"/>
</dbReference>
<keyword evidence="5" id="KW-0677">Repeat</keyword>
<dbReference type="FunFam" id="1.10.1200.10:FF:000005">
    <property type="entry name" value="Nonribosomal peptide synthetase 1"/>
    <property type="match status" value="2"/>
</dbReference>